<reference evidence="2" key="1">
    <citation type="journal article" date="2023" name="G3 (Bethesda)">
        <title>Whole genome assembly and annotation of the endangered Caribbean coral Acropora cervicornis.</title>
        <authorList>
            <person name="Selwyn J.D."/>
            <person name="Vollmer S.V."/>
        </authorList>
    </citation>
    <scope>NUCLEOTIDE SEQUENCE</scope>
    <source>
        <strain evidence="2">K2</strain>
    </source>
</reference>
<dbReference type="PANTHER" id="PTHR31424:SF3">
    <property type="entry name" value="RING-TYPE DOMAIN-CONTAINING PROTEIN"/>
    <property type="match status" value="1"/>
</dbReference>
<organism evidence="2 3">
    <name type="scientific">Acropora cervicornis</name>
    <name type="common">Staghorn coral</name>
    <dbReference type="NCBI Taxonomy" id="6130"/>
    <lineage>
        <taxon>Eukaryota</taxon>
        <taxon>Metazoa</taxon>
        <taxon>Cnidaria</taxon>
        <taxon>Anthozoa</taxon>
        <taxon>Hexacorallia</taxon>
        <taxon>Scleractinia</taxon>
        <taxon>Astrocoeniina</taxon>
        <taxon>Acroporidae</taxon>
        <taxon>Acropora</taxon>
    </lineage>
</organism>
<dbReference type="PANTHER" id="PTHR31424">
    <property type="entry name" value="PROTEIN CBG23806"/>
    <property type="match status" value="1"/>
</dbReference>
<comment type="caution">
    <text evidence="2">The sequence shown here is derived from an EMBL/GenBank/DDBJ whole genome shotgun (WGS) entry which is preliminary data.</text>
</comment>
<reference evidence="2" key="2">
    <citation type="journal article" date="2023" name="Science">
        <title>Genomic signatures of disease resistance in endangered staghorn corals.</title>
        <authorList>
            <person name="Vollmer S.V."/>
            <person name="Selwyn J.D."/>
            <person name="Despard B.A."/>
            <person name="Roesel C.L."/>
        </authorList>
    </citation>
    <scope>NUCLEOTIDE SEQUENCE</scope>
    <source>
        <strain evidence="2">K2</strain>
    </source>
</reference>
<dbReference type="AlphaFoldDB" id="A0AAD9QD26"/>
<sequence>MSDSFTQWEQVKEKLQLEDRENSLHLHYIYEQRVTGAFLTFKISQKLLLKWRELKKLFVNISYLDLLHLSSLHVPFSIKHGDGRVKEYLRTLVSKVYNRGKGLRGVQRAKFLLKERSVQLYHHELESNNSLYEKFENEKNELQSQIHELEMDMNEMCDKLWQEIQNERSRVQNLESESLKLVQENEGLKEYIDYLEDSVVCGNCSDTLRNTGKPLNESFGLTLDSIKVRDKEGTVTELDYEGNNGSASFDNLPEDEKETARALLYIMDKFCVSNAAYHEVTQISDDIPRSYLIKQCRSDLNNSFHIRRTPGKNSGVEMSFKQELEAQIRKKLAQGDLGRQQIKISRDGAKMSRIENFIVISFAMLSDGEKVMSCKSNHTVGIVSGFEDYDVLKASCKNIFAEINELVDAGEIEVDGHKIPLEFYLSGDYKFLLLVLGMNAACADYACIYCTIHKNERWDTSKTEGYYWSSGKARTLAKNRELSRKSTNNFGCIREPLLYIPIENIRVDELHLLLRVTDRLEKNLINEAIARDEKDNFNKAPSARQNANLNELVEAIRSCGVSFGVWGKKNADGKASGLHGWTSMVGYEKKTVLRNLPDKLPEIIDAEHGDTVALIWKATEWIKLYLSLSGKVIGYKKASVTPYFHILVYHLPKFLASNTSFKSFTGQGVEKINDMVRSIYHNKSNRHDPCKEAILALKRIDHLQEFEREPNHYNKRNNNYWTSDIFDQRRKRPRLCNTSTVDDEPTTEDINIENMSVCEIKSKLKEMNISTRCRREDKLREILRRAIAENVNNDNG</sequence>
<evidence type="ECO:0000313" key="2">
    <source>
        <dbReference type="EMBL" id="KAK2559018.1"/>
    </source>
</evidence>
<name>A0AAD9QD26_ACRCE</name>
<evidence type="ECO:0000256" key="1">
    <source>
        <dbReference type="SAM" id="Coils"/>
    </source>
</evidence>
<protein>
    <recommendedName>
        <fullName evidence="4">SAP domain-containing protein</fullName>
    </recommendedName>
</protein>
<gene>
    <name evidence="2" type="ORF">P5673_018649</name>
</gene>
<evidence type="ECO:0000313" key="3">
    <source>
        <dbReference type="Proteomes" id="UP001249851"/>
    </source>
</evidence>
<feature type="coiled-coil region" evidence="1">
    <location>
        <begin position="125"/>
        <end position="184"/>
    </location>
</feature>
<accession>A0AAD9QD26</accession>
<dbReference type="EMBL" id="JARQWQ010000042">
    <property type="protein sequence ID" value="KAK2559018.1"/>
    <property type="molecule type" value="Genomic_DNA"/>
</dbReference>
<proteinExistence type="predicted"/>
<keyword evidence="3" id="KW-1185">Reference proteome</keyword>
<keyword evidence="1" id="KW-0175">Coiled coil</keyword>
<dbReference type="Proteomes" id="UP001249851">
    <property type="component" value="Unassembled WGS sequence"/>
</dbReference>
<evidence type="ECO:0008006" key="4">
    <source>
        <dbReference type="Google" id="ProtNLM"/>
    </source>
</evidence>